<evidence type="ECO:0000313" key="1">
    <source>
        <dbReference type="EMBL" id="KAI7790259.1"/>
    </source>
</evidence>
<protein>
    <submittedName>
        <fullName evidence="1">Uncharacterized protein</fullName>
    </submittedName>
</protein>
<feature type="non-terminal residue" evidence="1">
    <location>
        <position position="1"/>
    </location>
</feature>
<reference evidence="1" key="1">
    <citation type="submission" date="2021-02" db="EMBL/GenBank/DDBJ databases">
        <title>Comparative genomics reveals that relaxation of natural selection precedes convergent phenotypic evolution of cavefish.</title>
        <authorList>
            <person name="Peng Z."/>
        </authorList>
    </citation>
    <scope>NUCLEOTIDE SEQUENCE</scope>
    <source>
        <tissue evidence="1">Muscle</tissue>
    </source>
</reference>
<sequence>HNSLKLWNLRVQKNHNIEEVVHQRHCIRPSLQVFIYLCDVSFRDEVHLCDIIDYFWNYTS</sequence>
<dbReference type="Proteomes" id="UP001059041">
    <property type="component" value="Unassembled WGS sequence"/>
</dbReference>
<name>A0A9W7T495_TRIRA</name>
<comment type="caution">
    <text evidence="1">The sequence shown here is derived from an EMBL/GenBank/DDBJ whole genome shotgun (WGS) entry which is preliminary data.</text>
</comment>
<organism evidence="1 2">
    <name type="scientific">Triplophysa rosa</name>
    <name type="common">Cave loach</name>
    <dbReference type="NCBI Taxonomy" id="992332"/>
    <lineage>
        <taxon>Eukaryota</taxon>
        <taxon>Metazoa</taxon>
        <taxon>Chordata</taxon>
        <taxon>Craniata</taxon>
        <taxon>Vertebrata</taxon>
        <taxon>Euteleostomi</taxon>
        <taxon>Actinopterygii</taxon>
        <taxon>Neopterygii</taxon>
        <taxon>Teleostei</taxon>
        <taxon>Ostariophysi</taxon>
        <taxon>Cypriniformes</taxon>
        <taxon>Nemacheilidae</taxon>
        <taxon>Triplophysa</taxon>
    </lineage>
</organism>
<feature type="non-terminal residue" evidence="1">
    <location>
        <position position="60"/>
    </location>
</feature>
<gene>
    <name evidence="1" type="ORF">IRJ41_011999</name>
</gene>
<proteinExistence type="predicted"/>
<accession>A0A9W7T495</accession>
<evidence type="ECO:0000313" key="2">
    <source>
        <dbReference type="Proteomes" id="UP001059041"/>
    </source>
</evidence>
<dbReference type="AlphaFoldDB" id="A0A9W7T495"/>
<keyword evidence="2" id="KW-1185">Reference proteome</keyword>
<dbReference type="EMBL" id="JAFHDT010000193">
    <property type="protein sequence ID" value="KAI7790259.1"/>
    <property type="molecule type" value="Genomic_DNA"/>
</dbReference>